<protein>
    <submittedName>
        <fullName evidence="2">Uncharacterized protein</fullName>
    </submittedName>
</protein>
<dbReference type="Proteomes" id="UP000887579">
    <property type="component" value="Unplaced"/>
</dbReference>
<sequence>MLDILEELQAKFSLSLPAKNVAFTPQSSVYDDSNKQRASTPQSANRKTSTISKPLAPCTGYPSAFLNNCGTMSIFLEPNVVVDISVNRVIRVTCFGKFSATIGNDYN</sequence>
<proteinExistence type="predicted"/>
<evidence type="ECO:0000313" key="1">
    <source>
        <dbReference type="Proteomes" id="UP000887579"/>
    </source>
</evidence>
<organism evidence="1 2">
    <name type="scientific">Panagrolaimus sp. ES5</name>
    <dbReference type="NCBI Taxonomy" id="591445"/>
    <lineage>
        <taxon>Eukaryota</taxon>
        <taxon>Metazoa</taxon>
        <taxon>Ecdysozoa</taxon>
        <taxon>Nematoda</taxon>
        <taxon>Chromadorea</taxon>
        <taxon>Rhabditida</taxon>
        <taxon>Tylenchina</taxon>
        <taxon>Panagrolaimomorpha</taxon>
        <taxon>Panagrolaimoidea</taxon>
        <taxon>Panagrolaimidae</taxon>
        <taxon>Panagrolaimus</taxon>
    </lineage>
</organism>
<name>A0AC34GDR9_9BILA</name>
<reference evidence="2" key="1">
    <citation type="submission" date="2022-11" db="UniProtKB">
        <authorList>
            <consortium name="WormBaseParasite"/>
        </authorList>
    </citation>
    <scope>IDENTIFICATION</scope>
</reference>
<dbReference type="WBParaSite" id="ES5_v2.g27919.t1">
    <property type="protein sequence ID" value="ES5_v2.g27919.t1"/>
    <property type="gene ID" value="ES5_v2.g27919"/>
</dbReference>
<evidence type="ECO:0000313" key="2">
    <source>
        <dbReference type="WBParaSite" id="ES5_v2.g27919.t1"/>
    </source>
</evidence>
<accession>A0AC34GDR9</accession>